<dbReference type="CDD" id="cd00038">
    <property type="entry name" value="CAP_ED"/>
    <property type="match status" value="1"/>
</dbReference>
<dbReference type="RefSeq" id="WP_173074370.1">
    <property type="nucleotide sequence ID" value="NZ_BLPG01000001.1"/>
</dbReference>
<evidence type="ECO:0000313" key="4">
    <source>
        <dbReference type="Proteomes" id="UP000482960"/>
    </source>
</evidence>
<evidence type="ECO:0000259" key="2">
    <source>
        <dbReference type="PROSITE" id="PS50042"/>
    </source>
</evidence>
<dbReference type="InterPro" id="IPR014710">
    <property type="entry name" value="RmlC-like_jellyroll"/>
</dbReference>
<dbReference type="EMBL" id="BLPG01000001">
    <property type="protein sequence ID" value="GFJ87424.1"/>
    <property type="molecule type" value="Genomic_DNA"/>
</dbReference>
<name>A0A6V8KUB0_9ACTN</name>
<evidence type="ECO:0000313" key="3">
    <source>
        <dbReference type="EMBL" id="GFJ87424.1"/>
    </source>
</evidence>
<proteinExistence type="predicted"/>
<dbReference type="Gene3D" id="2.60.120.10">
    <property type="entry name" value="Jelly Rolls"/>
    <property type="match status" value="1"/>
</dbReference>
<reference evidence="3 4" key="1">
    <citation type="submission" date="2020-03" db="EMBL/GenBank/DDBJ databases">
        <title>Whole genome shotgun sequence of Phytohabitans rumicis NBRC 108638.</title>
        <authorList>
            <person name="Komaki H."/>
            <person name="Tamura T."/>
        </authorList>
    </citation>
    <scope>NUCLEOTIDE SEQUENCE [LARGE SCALE GENOMIC DNA]</scope>
    <source>
        <strain evidence="3 4">NBRC 108638</strain>
    </source>
</reference>
<dbReference type="PROSITE" id="PS50042">
    <property type="entry name" value="CNMP_BINDING_3"/>
    <property type="match status" value="1"/>
</dbReference>
<accession>A0A6V8KUB0</accession>
<protein>
    <recommendedName>
        <fullName evidence="2">Cyclic nucleotide-binding domain-containing protein</fullName>
    </recommendedName>
</protein>
<evidence type="ECO:0000256" key="1">
    <source>
        <dbReference type="SAM" id="MobiDB-lite"/>
    </source>
</evidence>
<gene>
    <name evidence="3" type="ORF">Prum_010660</name>
</gene>
<sequence>MLAENGVDRSVLDGERCDNAVAAQLLAYARDSSQTAGVVVWADPDDPGLAGTLTGYRGLPDVLVREGERHRDFFVVLAGTVAIFEGYSTAEERLVKVHGPGRFLDELGLLTGPRAARPSPNSTSSSSAPARPGSPPPSTAPRKD</sequence>
<dbReference type="InterPro" id="IPR018490">
    <property type="entry name" value="cNMP-bd_dom_sf"/>
</dbReference>
<keyword evidence="4" id="KW-1185">Reference proteome</keyword>
<dbReference type="InterPro" id="IPR000595">
    <property type="entry name" value="cNMP-bd_dom"/>
</dbReference>
<dbReference type="Pfam" id="PF00027">
    <property type="entry name" value="cNMP_binding"/>
    <property type="match status" value="1"/>
</dbReference>
<feature type="compositionally biased region" description="Low complexity" evidence="1">
    <location>
        <begin position="113"/>
        <end position="131"/>
    </location>
</feature>
<dbReference type="AlphaFoldDB" id="A0A6V8KUB0"/>
<dbReference type="SUPFAM" id="SSF51206">
    <property type="entry name" value="cAMP-binding domain-like"/>
    <property type="match status" value="1"/>
</dbReference>
<comment type="caution">
    <text evidence="3">The sequence shown here is derived from an EMBL/GenBank/DDBJ whole genome shotgun (WGS) entry which is preliminary data.</text>
</comment>
<feature type="compositionally biased region" description="Pro residues" evidence="1">
    <location>
        <begin position="132"/>
        <end position="144"/>
    </location>
</feature>
<dbReference type="Proteomes" id="UP000482960">
    <property type="component" value="Unassembled WGS sequence"/>
</dbReference>
<feature type="domain" description="Cyclic nucleotide-binding" evidence="2">
    <location>
        <begin position="61"/>
        <end position="119"/>
    </location>
</feature>
<organism evidence="3 4">
    <name type="scientific">Phytohabitans rumicis</name>
    <dbReference type="NCBI Taxonomy" id="1076125"/>
    <lineage>
        <taxon>Bacteria</taxon>
        <taxon>Bacillati</taxon>
        <taxon>Actinomycetota</taxon>
        <taxon>Actinomycetes</taxon>
        <taxon>Micromonosporales</taxon>
        <taxon>Micromonosporaceae</taxon>
    </lineage>
</organism>
<feature type="region of interest" description="Disordered" evidence="1">
    <location>
        <begin position="109"/>
        <end position="144"/>
    </location>
</feature>
<reference evidence="3 4" key="2">
    <citation type="submission" date="2020-03" db="EMBL/GenBank/DDBJ databases">
        <authorList>
            <person name="Ichikawa N."/>
            <person name="Kimura A."/>
            <person name="Kitahashi Y."/>
            <person name="Uohara A."/>
        </authorList>
    </citation>
    <scope>NUCLEOTIDE SEQUENCE [LARGE SCALE GENOMIC DNA]</scope>
    <source>
        <strain evidence="3 4">NBRC 108638</strain>
    </source>
</reference>